<comment type="caution">
    <text evidence="1">The sequence shown here is derived from an EMBL/GenBank/DDBJ whole genome shotgun (WGS) entry which is preliminary data.</text>
</comment>
<name>A0A0F9KNN0_9ZZZZ</name>
<organism evidence="1">
    <name type="scientific">marine sediment metagenome</name>
    <dbReference type="NCBI Taxonomy" id="412755"/>
    <lineage>
        <taxon>unclassified sequences</taxon>
        <taxon>metagenomes</taxon>
        <taxon>ecological metagenomes</taxon>
    </lineage>
</organism>
<accession>A0A0F9KNN0</accession>
<dbReference type="EMBL" id="LAZR01014565">
    <property type="protein sequence ID" value="KKM16930.1"/>
    <property type="molecule type" value="Genomic_DNA"/>
</dbReference>
<gene>
    <name evidence="1" type="ORF">LCGC14_1680940</name>
</gene>
<evidence type="ECO:0000313" key="1">
    <source>
        <dbReference type="EMBL" id="KKM16930.1"/>
    </source>
</evidence>
<feature type="non-terminal residue" evidence="1">
    <location>
        <position position="83"/>
    </location>
</feature>
<dbReference type="AlphaFoldDB" id="A0A0F9KNN0"/>
<reference evidence="1" key="1">
    <citation type="journal article" date="2015" name="Nature">
        <title>Complex archaea that bridge the gap between prokaryotes and eukaryotes.</title>
        <authorList>
            <person name="Spang A."/>
            <person name="Saw J.H."/>
            <person name="Jorgensen S.L."/>
            <person name="Zaremba-Niedzwiedzka K."/>
            <person name="Martijn J."/>
            <person name="Lind A.E."/>
            <person name="van Eijk R."/>
            <person name="Schleper C."/>
            <person name="Guy L."/>
            <person name="Ettema T.J."/>
        </authorList>
    </citation>
    <scope>NUCLEOTIDE SEQUENCE</scope>
</reference>
<protein>
    <submittedName>
        <fullName evidence="1">Uncharacterized protein</fullName>
    </submittedName>
</protein>
<sequence>MDILDGPEMPADGYRGEASIDDGLDVFGELLASPASRDVDNEKLVDGIDGDELSRILIVWHELLRPVQFPVVQQQGDDDALFK</sequence>
<proteinExistence type="predicted"/>